<dbReference type="AlphaFoldDB" id="A0A7C9R8C1"/>
<evidence type="ECO:0000313" key="2">
    <source>
        <dbReference type="Proteomes" id="UP000481252"/>
    </source>
</evidence>
<proteinExistence type="predicted"/>
<name>A0A7C9R8C1_9HYPH</name>
<keyword evidence="2" id="KW-1185">Reference proteome</keyword>
<sequence>MTKRSAISVMSDLFSVFGSAVAVSRAVDGRKTPSEHHLRNLGINPESFKNIRPF</sequence>
<dbReference type="RefSeq" id="WP_165118917.1">
    <property type="nucleotide sequence ID" value="NZ_JAAKZG010000006.1"/>
</dbReference>
<accession>A0A7C9R8C1</accession>
<protein>
    <submittedName>
        <fullName evidence="1">Uncharacterized protein</fullName>
    </submittedName>
</protein>
<organism evidence="1 2">
    <name type="scientific">Mesorhizobium zhangyense</name>
    <dbReference type="NCBI Taxonomy" id="1776730"/>
    <lineage>
        <taxon>Bacteria</taxon>
        <taxon>Pseudomonadati</taxon>
        <taxon>Pseudomonadota</taxon>
        <taxon>Alphaproteobacteria</taxon>
        <taxon>Hyphomicrobiales</taxon>
        <taxon>Phyllobacteriaceae</taxon>
        <taxon>Mesorhizobium</taxon>
    </lineage>
</organism>
<dbReference type="Proteomes" id="UP000481252">
    <property type="component" value="Unassembled WGS sequence"/>
</dbReference>
<reference evidence="1 2" key="1">
    <citation type="submission" date="2020-02" db="EMBL/GenBank/DDBJ databases">
        <title>Genome sequence of the type strain CGMCC 1.15528 of Mesorhizobium zhangyense.</title>
        <authorList>
            <person name="Gao J."/>
            <person name="Sun J."/>
        </authorList>
    </citation>
    <scope>NUCLEOTIDE SEQUENCE [LARGE SCALE GENOMIC DNA]</scope>
    <source>
        <strain evidence="1 2">CGMCC 1.15528</strain>
    </source>
</reference>
<dbReference type="EMBL" id="JAAKZG010000006">
    <property type="protein sequence ID" value="NGN42535.1"/>
    <property type="molecule type" value="Genomic_DNA"/>
</dbReference>
<evidence type="ECO:0000313" key="1">
    <source>
        <dbReference type="EMBL" id="NGN42535.1"/>
    </source>
</evidence>
<comment type="caution">
    <text evidence="1">The sequence shown here is derived from an EMBL/GenBank/DDBJ whole genome shotgun (WGS) entry which is preliminary data.</text>
</comment>
<gene>
    <name evidence="1" type="ORF">G6N74_15810</name>
</gene>